<evidence type="ECO:0000313" key="1">
    <source>
        <dbReference type="EMBL" id="MEK8030561.1"/>
    </source>
</evidence>
<sequence length="203" mass="22040">MRPSDIAPQWPRLHPGAGLGWPSAALALLVMGGPLPAHAETGFRLQPGLWEQSMTMKTASGQMEARMAQVQQQMANMPPAQRKMVEDMMAKQGVGMGGGNNTVRVCVSAEQAQRSDLPQMQQGRCTQEVVERSGGRVRYRFNCPGDRPTSGEGEYTMTSPTEYTGRSTVLTQVKGQPEKVDMTHAGRWLGADCGNLKPLGQAR</sequence>
<proteinExistence type="predicted"/>
<dbReference type="InterPro" id="IPR022061">
    <property type="entry name" value="DUF3617"/>
</dbReference>
<dbReference type="Pfam" id="PF12276">
    <property type="entry name" value="DUF3617"/>
    <property type="match status" value="1"/>
</dbReference>
<accession>A0ABU9BL50</accession>
<gene>
    <name evidence="1" type="ORF">AACH06_06955</name>
</gene>
<organism evidence="1 2">
    <name type="scientific">Ideonella lacteola</name>
    <dbReference type="NCBI Taxonomy" id="2984193"/>
    <lineage>
        <taxon>Bacteria</taxon>
        <taxon>Pseudomonadati</taxon>
        <taxon>Pseudomonadota</taxon>
        <taxon>Betaproteobacteria</taxon>
        <taxon>Burkholderiales</taxon>
        <taxon>Sphaerotilaceae</taxon>
        <taxon>Ideonella</taxon>
    </lineage>
</organism>
<reference evidence="1 2" key="1">
    <citation type="submission" date="2024-04" db="EMBL/GenBank/DDBJ databases">
        <title>Novel species of the genus Ideonella isolated from streams.</title>
        <authorList>
            <person name="Lu H."/>
        </authorList>
    </citation>
    <scope>NUCLEOTIDE SEQUENCE [LARGE SCALE GENOMIC DNA]</scope>
    <source>
        <strain evidence="1 2">DXS29W</strain>
    </source>
</reference>
<name>A0ABU9BL50_9BURK</name>
<dbReference type="Proteomes" id="UP001371218">
    <property type="component" value="Unassembled WGS sequence"/>
</dbReference>
<protein>
    <submittedName>
        <fullName evidence="1">DUF3617 domain-containing protein</fullName>
    </submittedName>
</protein>
<comment type="caution">
    <text evidence="1">The sequence shown here is derived from an EMBL/GenBank/DDBJ whole genome shotgun (WGS) entry which is preliminary data.</text>
</comment>
<dbReference type="RefSeq" id="WP_341424922.1">
    <property type="nucleotide sequence ID" value="NZ_JBBUTG010000003.1"/>
</dbReference>
<keyword evidence="2" id="KW-1185">Reference proteome</keyword>
<evidence type="ECO:0000313" key="2">
    <source>
        <dbReference type="Proteomes" id="UP001371218"/>
    </source>
</evidence>
<dbReference type="EMBL" id="JBBUTG010000003">
    <property type="protein sequence ID" value="MEK8030561.1"/>
    <property type="molecule type" value="Genomic_DNA"/>
</dbReference>